<dbReference type="EMBL" id="CAKOGP040001850">
    <property type="protein sequence ID" value="CAJ1954039.1"/>
    <property type="molecule type" value="Genomic_DNA"/>
</dbReference>
<comment type="caution">
    <text evidence="2">The sequence shown here is derived from an EMBL/GenBank/DDBJ whole genome shotgun (WGS) entry which is preliminary data.</text>
</comment>
<feature type="compositionally biased region" description="Low complexity" evidence="1">
    <location>
        <begin position="219"/>
        <end position="229"/>
    </location>
</feature>
<dbReference type="AlphaFoldDB" id="A0AAD2FVD4"/>
<feature type="compositionally biased region" description="Polar residues" evidence="1">
    <location>
        <begin position="134"/>
        <end position="177"/>
    </location>
</feature>
<feature type="compositionally biased region" description="Polar residues" evidence="1">
    <location>
        <begin position="14"/>
        <end position="27"/>
    </location>
</feature>
<proteinExistence type="predicted"/>
<name>A0AAD2FVD4_9STRA</name>
<keyword evidence="3" id="KW-1185">Reference proteome</keyword>
<evidence type="ECO:0000313" key="2">
    <source>
        <dbReference type="EMBL" id="CAJ1954039.1"/>
    </source>
</evidence>
<evidence type="ECO:0000256" key="1">
    <source>
        <dbReference type="SAM" id="MobiDB-lite"/>
    </source>
</evidence>
<protein>
    <submittedName>
        <fullName evidence="2">Uncharacterized protein</fullName>
    </submittedName>
</protein>
<feature type="compositionally biased region" description="Basic and acidic residues" evidence="1">
    <location>
        <begin position="84"/>
        <end position="102"/>
    </location>
</feature>
<gene>
    <name evidence="2" type="ORF">CYCCA115_LOCUS14635</name>
</gene>
<feature type="region of interest" description="Disordered" evidence="1">
    <location>
        <begin position="121"/>
        <end position="229"/>
    </location>
</feature>
<reference evidence="2" key="1">
    <citation type="submission" date="2023-08" db="EMBL/GenBank/DDBJ databases">
        <authorList>
            <person name="Audoor S."/>
            <person name="Bilcke G."/>
        </authorList>
    </citation>
    <scope>NUCLEOTIDE SEQUENCE</scope>
</reference>
<evidence type="ECO:0000313" key="3">
    <source>
        <dbReference type="Proteomes" id="UP001295423"/>
    </source>
</evidence>
<organism evidence="2 3">
    <name type="scientific">Cylindrotheca closterium</name>
    <dbReference type="NCBI Taxonomy" id="2856"/>
    <lineage>
        <taxon>Eukaryota</taxon>
        <taxon>Sar</taxon>
        <taxon>Stramenopiles</taxon>
        <taxon>Ochrophyta</taxon>
        <taxon>Bacillariophyta</taxon>
        <taxon>Bacillariophyceae</taxon>
        <taxon>Bacillariophycidae</taxon>
        <taxon>Bacillariales</taxon>
        <taxon>Bacillariaceae</taxon>
        <taxon>Cylindrotheca</taxon>
    </lineage>
</organism>
<sequence>MSNKPPANGEVFTTVENRQMNLNSSSGKDVFSRSKALLEQNEGKTIGKDPVTREDRKNERDATRKRALSNMEKEKALSNTEEEKESKKPRPENGSNESRHCLPFDFHHVLKAMQALTPVGETPVDETLPKQKDNTTTADVATTEIETPTQNDNTARADVATTSIETSTQNDNITTPVDETLPKQKDDTTTADVATTEIETPPKQKEDTTEIETPTQNENTTTADVVDTNDAMTTTSRKYILEQTWMPKEICFIVVCDKCETKLVGTNKKKCYLRGEGVLRFFQKCHRKRNVLASCSVSDYLGDVAGDEIYARYGIYEKPKAKNKEKVYVVTASNAFVGNLHKEATMKIRNHYLEAHKHAAYPPSCIRTSVPRMTEAVDFWNNTAFDQNPIKKSKFQQEYLKVEGCRLKHNQMRLKPMTIEELDVGWREIIEIYSQSLEEKNPCNHN</sequence>
<accession>A0AAD2FVD4</accession>
<feature type="region of interest" description="Disordered" evidence="1">
    <location>
        <begin position="1"/>
        <end position="102"/>
    </location>
</feature>
<feature type="compositionally biased region" description="Basic and acidic residues" evidence="1">
    <location>
        <begin position="41"/>
        <end position="64"/>
    </location>
</feature>
<dbReference type="Proteomes" id="UP001295423">
    <property type="component" value="Unassembled WGS sequence"/>
</dbReference>